<dbReference type="PANTHER" id="PTHR30537:SF5">
    <property type="entry name" value="HTH-TYPE TRANSCRIPTIONAL ACTIVATOR TTDR-RELATED"/>
    <property type="match status" value="1"/>
</dbReference>
<evidence type="ECO:0000256" key="4">
    <source>
        <dbReference type="ARBA" id="ARBA00023163"/>
    </source>
</evidence>
<keyword evidence="3" id="KW-0238">DNA-binding</keyword>
<proteinExistence type="inferred from homology"/>
<sequence>MIGLHDYPSLALFARVVHLRSFSAAAREAGIAKSAVSRRIAQLEELLGVRLLQRSTRAIAVTEEGLRVYEQCAALVAAAAAAEEVAGGAKGDVRGTLRVNAPVTFAQMYLARTLAEFLAKHPGLEVHLSTEDRIVDMVEGGFDIVIRIGRLANSTLVARKLASDRLVVCASPAYLRAHGEPSTPQDLASHECLHYGLVARADEWRFRGPQGPLAIPTRGRFVATNGTVLREAALAGAGLVVLPLFMVAREVAAGELRLVLEGTRRAAIGIYAVTVHRTHAPPKVRAFLDFAAKYFEGYDWTTKGARI</sequence>
<protein>
    <submittedName>
        <fullName evidence="6">LysR family transcriptional regulator</fullName>
    </submittedName>
</protein>
<evidence type="ECO:0000256" key="3">
    <source>
        <dbReference type="ARBA" id="ARBA00023125"/>
    </source>
</evidence>
<reference evidence="6 7" key="1">
    <citation type="submission" date="2021-12" db="EMBL/GenBank/DDBJ databases">
        <title>Discovery of the Pendulisporaceae a myxobacterial family with distinct sporulation behavior and unique specialized metabolism.</title>
        <authorList>
            <person name="Garcia R."/>
            <person name="Popoff A."/>
            <person name="Bader C.D."/>
            <person name="Loehr J."/>
            <person name="Walesch S."/>
            <person name="Walt C."/>
            <person name="Boldt J."/>
            <person name="Bunk B."/>
            <person name="Haeckl F.J.F.P.J."/>
            <person name="Gunesch A.P."/>
            <person name="Birkelbach J."/>
            <person name="Nuebel U."/>
            <person name="Pietschmann T."/>
            <person name="Bach T."/>
            <person name="Mueller R."/>
        </authorList>
    </citation>
    <scope>NUCLEOTIDE SEQUENCE [LARGE SCALE GENOMIC DNA]</scope>
    <source>
        <strain evidence="6 7">MSr11954</strain>
    </source>
</reference>
<keyword evidence="2" id="KW-0805">Transcription regulation</keyword>
<organism evidence="6 7">
    <name type="scientific">Pendulispora albinea</name>
    <dbReference type="NCBI Taxonomy" id="2741071"/>
    <lineage>
        <taxon>Bacteria</taxon>
        <taxon>Pseudomonadati</taxon>
        <taxon>Myxococcota</taxon>
        <taxon>Myxococcia</taxon>
        <taxon>Myxococcales</taxon>
        <taxon>Sorangiineae</taxon>
        <taxon>Pendulisporaceae</taxon>
        <taxon>Pendulispora</taxon>
    </lineage>
</organism>
<feature type="domain" description="HTH lysR-type" evidence="5">
    <location>
        <begin position="5"/>
        <end position="62"/>
    </location>
</feature>
<evidence type="ECO:0000256" key="1">
    <source>
        <dbReference type="ARBA" id="ARBA00009437"/>
    </source>
</evidence>
<accession>A0ABZ2LT22</accession>
<dbReference type="SUPFAM" id="SSF46785">
    <property type="entry name" value="Winged helix' DNA-binding domain"/>
    <property type="match status" value="1"/>
</dbReference>
<dbReference type="Proteomes" id="UP001370348">
    <property type="component" value="Chromosome"/>
</dbReference>
<dbReference type="InterPro" id="IPR058163">
    <property type="entry name" value="LysR-type_TF_proteobact-type"/>
</dbReference>
<dbReference type="Gene3D" id="3.40.190.290">
    <property type="match status" value="1"/>
</dbReference>
<keyword evidence="7" id="KW-1185">Reference proteome</keyword>
<evidence type="ECO:0000313" key="6">
    <source>
        <dbReference type="EMBL" id="WXB14063.1"/>
    </source>
</evidence>
<dbReference type="EMBL" id="CP089984">
    <property type="protein sequence ID" value="WXB14063.1"/>
    <property type="molecule type" value="Genomic_DNA"/>
</dbReference>
<evidence type="ECO:0000259" key="5">
    <source>
        <dbReference type="PROSITE" id="PS50931"/>
    </source>
</evidence>
<keyword evidence="4" id="KW-0804">Transcription</keyword>
<dbReference type="Pfam" id="PF00126">
    <property type="entry name" value="HTH_1"/>
    <property type="match status" value="1"/>
</dbReference>
<dbReference type="InterPro" id="IPR036388">
    <property type="entry name" value="WH-like_DNA-bd_sf"/>
</dbReference>
<comment type="similarity">
    <text evidence="1">Belongs to the LysR transcriptional regulatory family.</text>
</comment>
<evidence type="ECO:0000313" key="7">
    <source>
        <dbReference type="Proteomes" id="UP001370348"/>
    </source>
</evidence>
<dbReference type="PROSITE" id="PS50931">
    <property type="entry name" value="HTH_LYSR"/>
    <property type="match status" value="1"/>
</dbReference>
<dbReference type="PANTHER" id="PTHR30537">
    <property type="entry name" value="HTH-TYPE TRANSCRIPTIONAL REGULATOR"/>
    <property type="match status" value="1"/>
</dbReference>
<dbReference type="InterPro" id="IPR000847">
    <property type="entry name" value="LysR_HTH_N"/>
</dbReference>
<dbReference type="RefSeq" id="WP_394823681.1">
    <property type="nucleotide sequence ID" value="NZ_CP089984.1"/>
</dbReference>
<gene>
    <name evidence="6" type="ORF">LZC94_40320</name>
</gene>
<dbReference type="InterPro" id="IPR036390">
    <property type="entry name" value="WH_DNA-bd_sf"/>
</dbReference>
<dbReference type="InterPro" id="IPR005119">
    <property type="entry name" value="LysR_subst-bd"/>
</dbReference>
<dbReference type="SUPFAM" id="SSF53850">
    <property type="entry name" value="Periplasmic binding protein-like II"/>
    <property type="match status" value="1"/>
</dbReference>
<dbReference type="CDD" id="cd08422">
    <property type="entry name" value="PBP2_CrgA_like"/>
    <property type="match status" value="1"/>
</dbReference>
<dbReference type="PRINTS" id="PR00039">
    <property type="entry name" value="HTHLYSR"/>
</dbReference>
<evidence type="ECO:0000256" key="2">
    <source>
        <dbReference type="ARBA" id="ARBA00023015"/>
    </source>
</evidence>
<name>A0ABZ2LT22_9BACT</name>
<dbReference type="Gene3D" id="1.10.10.10">
    <property type="entry name" value="Winged helix-like DNA-binding domain superfamily/Winged helix DNA-binding domain"/>
    <property type="match status" value="1"/>
</dbReference>
<dbReference type="Pfam" id="PF03466">
    <property type="entry name" value="LysR_substrate"/>
    <property type="match status" value="1"/>
</dbReference>